<dbReference type="GO" id="GO:0006950">
    <property type="term" value="P:response to stress"/>
    <property type="evidence" value="ECO:0007669"/>
    <property type="project" value="UniProtKB-ARBA"/>
</dbReference>
<keyword evidence="3 5" id="KW-0274">FAD</keyword>
<evidence type="ECO:0000259" key="8">
    <source>
        <dbReference type="PROSITE" id="PS51645"/>
    </source>
</evidence>
<comment type="cofactor">
    <cofactor evidence="1">
        <name>(6R)-5,10-methylene-5,6,7,8-tetrahydrofolate</name>
        <dbReference type="ChEBI" id="CHEBI:15636"/>
    </cofactor>
</comment>
<dbReference type="Gene3D" id="1.25.40.80">
    <property type="match status" value="1"/>
</dbReference>
<dbReference type="PANTHER" id="PTHR11455">
    <property type="entry name" value="CRYPTOCHROME"/>
    <property type="match status" value="1"/>
</dbReference>
<dbReference type="SUPFAM" id="SSF48173">
    <property type="entry name" value="Cryptochrome/photolyase FAD-binding domain"/>
    <property type="match status" value="1"/>
</dbReference>
<dbReference type="PROSITE" id="PS00691">
    <property type="entry name" value="DNA_PHOTOLYASES_1_2"/>
    <property type="match status" value="1"/>
</dbReference>
<evidence type="ECO:0000313" key="9">
    <source>
        <dbReference type="EMBL" id="KMQ71896.1"/>
    </source>
</evidence>
<dbReference type="Gene3D" id="3.40.50.620">
    <property type="entry name" value="HUPs"/>
    <property type="match status" value="1"/>
</dbReference>
<dbReference type="SUPFAM" id="SSF52425">
    <property type="entry name" value="Cryptochrome/photolyase, N-terminal domain"/>
    <property type="match status" value="1"/>
</dbReference>
<proteinExistence type="inferred from homology"/>
<feature type="site" description="Electron transfer via tryptophanyl radical" evidence="6">
    <location>
        <position position="340"/>
    </location>
</feature>
<evidence type="ECO:0000256" key="6">
    <source>
        <dbReference type="PIRSR" id="PIRSR602081-2"/>
    </source>
</evidence>
<dbReference type="PANTHER" id="PTHR11455:SF9">
    <property type="entry name" value="CRYPTOCHROME CIRCADIAN CLOCK 5 ISOFORM X1"/>
    <property type="match status" value="1"/>
</dbReference>
<dbReference type="InterPro" id="IPR002081">
    <property type="entry name" value="Cryptochrome/DNA_photolyase_1"/>
</dbReference>
<feature type="domain" description="Photolyase/cryptochrome alpha/beta" evidence="8">
    <location>
        <begin position="4"/>
        <end position="134"/>
    </location>
</feature>
<name>A0A0J7J1F4_9FLAO</name>
<keyword evidence="10" id="KW-1185">Reference proteome</keyword>
<feature type="site" description="Electron transfer via tryptophanyl radical" evidence="6">
    <location>
        <position position="363"/>
    </location>
</feature>
<dbReference type="GO" id="GO:0003677">
    <property type="term" value="F:DNA binding"/>
    <property type="evidence" value="ECO:0007669"/>
    <property type="project" value="TreeGrafter"/>
</dbReference>
<dbReference type="PROSITE" id="PS51645">
    <property type="entry name" value="PHR_CRY_ALPHA_BETA"/>
    <property type="match status" value="1"/>
</dbReference>
<dbReference type="PATRIC" id="fig|1304281.5.peg.965"/>
<evidence type="ECO:0000256" key="5">
    <source>
        <dbReference type="PIRSR" id="PIRSR602081-1"/>
    </source>
</evidence>
<feature type="site" description="Electron transfer via tryptophanyl radical" evidence="6">
    <location>
        <position position="287"/>
    </location>
</feature>
<dbReference type="OrthoDB" id="9772484at2"/>
<dbReference type="GO" id="GO:0071949">
    <property type="term" value="F:FAD binding"/>
    <property type="evidence" value="ECO:0007669"/>
    <property type="project" value="TreeGrafter"/>
</dbReference>
<gene>
    <name evidence="9" type="ORF">ACM44_04470</name>
</gene>
<evidence type="ECO:0000256" key="4">
    <source>
        <dbReference type="ARBA" id="ARBA00022991"/>
    </source>
</evidence>
<dbReference type="Pfam" id="PF03441">
    <property type="entry name" value="FAD_binding_7"/>
    <property type="match status" value="1"/>
</dbReference>
<feature type="binding site" evidence="5">
    <location>
        <position position="253"/>
    </location>
    <ligand>
        <name>FAD</name>
        <dbReference type="ChEBI" id="CHEBI:57692"/>
    </ligand>
</feature>
<organism evidence="9 10">
    <name type="scientific">Chryseobacterium koreense CCUG 49689</name>
    <dbReference type="NCBI Taxonomy" id="1304281"/>
    <lineage>
        <taxon>Bacteria</taxon>
        <taxon>Pseudomonadati</taxon>
        <taxon>Bacteroidota</taxon>
        <taxon>Flavobacteriia</taxon>
        <taxon>Flavobacteriales</taxon>
        <taxon>Weeksellaceae</taxon>
        <taxon>Chryseobacterium group</taxon>
        <taxon>Chryseobacterium</taxon>
    </lineage>
</organism>
<accession>A0A0J7J1F4</accession>
<dbReference type="InterPro" id="IPR006050">
    <property type="entry name" value="DNA_photolyase_N"/>
</dbReference>
<dbReference type="PROSITE" id="PS00394">
    <property type="entry name" value="DNA_PHOTOLYASES_1_1"/>
    <property type="match status" value="1"/>
</dbReference>
<dbReference type="AlphaFoldDB" id="A0A0J7J1F4"/>
<dbReference type="InterPro" id="IPR036134">
    <property type="entry name" value="Crypto/Photolyase_FAD-like_sf"/>
</dbReference>
<evidence type="ECO:0000256" key="2">
    <source>
        <dbReference type="ARBA" id="ARBA00022630"/>
    </source>
</evidence>
<evidence type="ECO:0000313" key="10">
    <source>
        <dbReference type="Proteomes" id="UP000035900"/>
    </source>
</evidence>
<comment type="similarity">
    <text evidence="7">Belongs to the DNA photolyase family.</text>
</comment>
<dbReference type="InterPro" id="IPR018394">
    <property type="entry name" value="DNA_photolyase_1_CS_C"/>
</dbReference>
<sequence>MKTKISIFWFRRDLRLEDNVGLFRALSSKYPVLPIFIFDEDILAKLEDKSDRRLDYIHQALEKINLELQSWCSALATFYGKPLDVFKKLSEIYAIQAVYCNRDYEPYAIKRDAEILNFFKTLRIPFQSFRDQVIFDQSEVAKSDGAPYTVFTPYSKKWKELLTEESYRESNPDFAKLLKRDFSEIISLEELGFVKTDMVFEIPKLDASIIDDYDKFRDFPALQRTTHLGIALRFGTISVRKCVDFALKHNETWLNELIWREFFMQILYHFPKVVNQSFKAKYDGIPWRNDEREFQLWCEGKTGYPIVDAGMRQLNETGYMHNRVRMIVASFLCKHLLIDWRWGEAYFAQKLNDYDLSANNGNWQWAAGCGCDAAPYFRVFNPTAQTEKFDKNLEYIKNWLPEFGTINYPKPIVEHSLARDRALKVYGESIKEIT</sequence>
<comment type="cofactor">
    <cofactor evidence="5">
        <name>FAD</name>
        <dbReference type="ChEBI" id="CHEBI:57692"/>
    </cofactor>
    <text evidence="5">Binds 1 FAD per subunit.</text>
</comment>
<reference evidence="9 10" key="1">
    <citation type="journal article" date="2004" name="Int. J. Syst. Evol. Microbiol.">
        <title>Kaistella koreensis gen. nov., sp. nov., a novel member of the Chryseobacterium-Bergeyella-Riemerella branch.</title>
        <authorList>
            <person name="Kim M.K."/>
            <person name="Im W.T."/>
            <person name="Shin Y.K."/>
            <person name="Lim J.H."/>
            <person name="Kim S.H."/>
            <person name="Lee B.C."/>
            <person name="Park M.Y."/>
            <person name="Lee K.Y."/>
            <person name="Lee S.T."/>
        </authorList>
    </citation>
    <scope>NUCLEOTIDE SEQUENCE [LARGE SCALE GENOMIC DNA]</scope>
    <source>
        <strain evidence="9 10">CCUG 49689</strain>
    </source>
</reference>
<dbReference type="STRING" id="1304281.ACM44_04470"/>
<comment type="caution">
    <text evidence="9">The sequence shown here is derived from an EMBL/GenBank/DDBJ whole genome shotgun (WGS) entry which is preliminary data.</text>
</comment>
<evidence type="ECO:0000256" key="3">
    <source>
        <dbReference type="ARBA" id="ARBA00022827"/>
    </source>
</evidence>
<dbReference type="GO" id="GO:0003904">
    <property type="term" value="F:deoxyribodipyrimidine photo-lyase activity"/>
    <property type="evidence" value="ECO:0007669"/>
    <property type="project" value="TreeGrafter"/>
</dbReference>
<feature type="binding site" evidence="5">
    <location>
        <begin position="256"/>
        <end position="263"/>
    </location>
    <ligand>
        <name>FAD</name>
        <dbReference type="ChEBI" id="CHEBI:57692"/>
    </ligand>
</feature>
<dbReference type="GO" id="GO:0009416">
    <property type="term" value="P:response to light stimulus"/>
    <property type="evidence" value="ECO:0007669"/>
    <property type="project" value="TreeGrafter"/>
</dbReference>
<keyword evidence="4 7" id="KW-0157">Chromophore</keyword>
<dbReference type="Proteomes" id="UP000035900">
    <property type="component" value="Unassembled WGS sequence"/>
</dbReference>
<dbReference type="GO" id="GO:0006139">
    <property type="term" value="P:nucleobase-containing compound metabolic process"/>
    <property type="evidence" value="ECO:0007669"/>
    <property type="project" value="UniProtKB-ARBA"/>
</dbReference>
<keyword evidence="9" id="KW-0456">Lyase</keyword>
<dbReference type="InterPro" id="IPR036155">
    <property type="entry name" value="Crypto/Photolyase_N_sf"/>
</dbReference>
<dbReference type="EMBL" id="LFNG01000005">
    <property type="protein sequence ID" value="KMQ71896.1"/>
    <property type="molecule type" value="Genomic_DNA"/>
</dbReference>
<dbReference type="InterPro" id="IPR014729">
    <property type="entry name" value="Rossmann-like_a/b/a_fold"/>
</dbReference>
<dbReference type="RefSeq" id="WP_048498863.1">
    <property type="nucleotide sequence ID" value="NZ_LFNG01000005.1"/>
</dbReference>
<evidence type="ECO:0000256" key="7">
    <source>
        <dbReference type="RuleBase" id="RU004182"/>
    </source>
</evidence>
<dbReference type="Pfam" id="PF00875">
    <property type="entry name" value="DNA_photolyase"/>
    <property type="match status" value="1"/>
</dbReference>
<feature type="binding site" evidence="5">
    <location>
        <position position="213"/>
    </location>
    <ligand>
        <name>FAD</name>
        <dbReference type="ChEBI" id="CHEBI:57692"/>
    </ligand>
</feature>
<keyword evidence="2 5" id="KW-0285">Flavoprotein</keyword>
<protein>
    <submittedName>
        <fullName evidence="9">Deoxyribodipyrimidine photolyase</fullName>
    </submittedName>
</protein>
<dbReference type="Gene3D" id="1.10.579.10">
    <property type="entry name" value="DNA Cyclobutane Dipyrimidine Photolyase, subunit A, domain 3"/>
    <property type="match status" value="1"/>
</dbReference>
<evidence type="ECO:0000256" key="1">
    <source>
        <dbReference type="ARBA" id="ARBA00001932"/>
    </source>
</evidence>
<dbReference type="PRINTS" id="PR00147">
    <property type="entry name" value="DNAPHOTLYASE"/>
</dbReference>
<dbReference type="InterPro" id="IPR005101">
    <property type="entry name" value="Cryptochr/Photolyase_FAD-bd"/>
</dbReference>
<feature type="binding site" evidence="5">
    <location>
        <begin position="353"/>
        <end position="355"/>
    </location>
    <ligand>
        <name>FAD</name>
        <dbReference type="ChEBI" id="CHEBI:57692"/>
    </ligand>
</feature>